<keyword evidence="3" id="KW-1185">Reference proteome</keyword>
<gene>
    <name evidence="2" type="ORF">DERP_002943</name>
</gene>
<evidence type="ECO:0000256" key="1">
    <source>
        <dbReference type="SAM" id="MobiDB-lite"/>
    </source>
</evidence>
<organism evidence="2 3">
    <name type="scientific">Dermatophagoides pteronyssinus</name>
    <name type="common">European house dust mite</name>
    <dbReference type="NCBI Taxonomy" id="6956"/>
    <lineage>
        <taxon>Eukaryota</taxon>
        <taxon>Metazoa</taxon>
        <taxon>Ecdysozoa</taxon>
        <taxon>Arthropoda</taxon>
        <taxon>Chelicerata</taxon>
        <taxon>Arachnida</taxon>
        <taxon>Acari</taxon>
        <taxon>Acariformes</taxon>
        <taxon>Sarcoptiformes</taxon>
        <taxon>Astigmata</taxon>
        <taxon>Psoroptidia</taxon>
        <taxon>Analgoidea</taxon>
        <taxon>Pyroglyphidae</taxon>
        <taxon>Dermatophagoidinae</taxon>
        <taxon>Dermatophagoides</taxon>
    </lineage>
</organism>
<reference evidence="2 3" key="1">
    <citation type="journal article" date="2018" name="J. Allergy Clin. Immunol.">
        <title>High-quality assembly of Dermatophagoides pteronyssinus genome and transcriptome reveals a wide range of novel allergens.</title>
        <authorList>
            <person name="Liu X.Y."/>
            <person name="Yang K.Y."/>
            <person name="Wang M.Q."/>
            <person name="Kwok J.S."/>
            <person name="Zeng X."/>
            <person name="Yang Z."/>
            <person name="Xiao X.J."/>
            <person name="Lau C.P."/>
            <person name="Li Y."/>
            <person name="Huang Z.M."/>
            <person name="Ba J.G."/>
            <person name="Yim A.K."/>
            <person name="Ouyang C.Y."/>
            <person name="Ngai S.M."/>
            <person name="Chan T.F."/>
            <person name="Leung E.L."/>
            <person name="Liu L."/>
            <person name="Liu Z.G."/>
            <person name="Tsui S.K."/>
        </authorList>
    </citation>
    <scope>NUCLEOTIDE SEQUENCE [LARGE SCALE GENOMIC DNA]</scope>
    <source>
        <strain evidence="2">Derp</strain>
    </source>
</reference>
<dbReference type="Proteomes" id="UP000887458">
    <property type="component" value="Unassembled WGS sequence"/>
</dbReference>
<sequence length="46" mass="5644">MKSQKRNQRHYTQDSNRSSKPLYISPKQKYCKIPSNNYIKHIEEYI</sequence>
<feature type="region of interest" description="Disordered" evidence="1">
    <location>
        <begin position="1"/>
        <end position="26"/>
    </location>
</feature>
<name>A0ABQ8JWM5_DERPT</name>
<protein>
    <submittedName>
        <fullName evidence="2">Uncharacterized protein</fullName>
    </submittedName>
</protein>
<evidence type="ECO:0000313" key="2">
    <source>
        <dbReference type="EMBL" id="KAH9426843.1"/>
    </source>
</evidence>
<dbReference type="EMBL" id="NJHN03000008">
    <property type="protein sequence ID" value="KAH9426843.1"/>
    <property type="molecule type" value="Genomic_DNA"/>
</dbReference>
<proteinExistence type="predicted"/>
<evidence type="ECO:0000313" key="3">
    <source>
        <dbReference type="Proteomes" id="UP000887458"/>
    </source>
</evidence>
<accession>A0ABQ8JWM5</accession>
<reference evidence="2 3" key="2">
    <citation type="journal article" date="2022" name="Mol. Biol. Evol.">
        <title>Comparative Genomics Reveals Insights into the Divergent Evolution of Astigmatic Mites and Household Pest Adaptations.</title>
        <authorList>
            <person name="Xiong Q."/>
            <person name="Wan A.T."/>
            <person name="Liu X."/>
            <person name="Fung C.S."/>
            <person name="Xiao X."/>
            <person name="Malainual N."/>
            <person name="Hou J."/>
            <person name="Wang L."/>
            <person name="Wang M."/>
            <person name="Yang K.Y."/>
            <person name="Cui Y."/>
            <person name="Leung E.L."/>
            <person name="Nong W."/>
            <person name="Shin S.K."/>
            <person name="Au S.W."/>
            <person name="Jeong K.Y."/>
            <person name="Chew F.T."/>
            <person name="Hui J.H."/>
            <person name="Leung T.F."/>
            <person name="Tungtrongchitr A."/>
            <person name="Zhong N."/>
            <person name="Liu Z."/>
            <person name="Tsui S.K."/>
        </authorList>
    </citation>
    <scope>NUCLEOTIDE SEQUENCE [LARGE SCALE GENOMIC DNA]</scope>
    <source>
        <strain evidence="2">Derp</strain>
    </source>
</reference>
<comment type="caution">
    <text evidence="2">The sequence shown here is derived from an EMBL/GenBank/DDBJ whole genome shotgun (WGS) entry which is preliminary data.</text>
</comment>
<feature type="non-terminal residue" evidence="2">
    <location>
        <position position="46"/>
    </location>
</feature>